<evidence type="ECO:0000256" key="1">
    <source>
        <dbReference type="ARBA" id="ARBA00004651"/>
    </source>
</evidence>
<feature type="transmembrane region" description="Helical" evidence="7">
    <location>
        <begin position="84"/>
        <end position="107"/>
    </location>
</feature>
<comment type="subcellular location">
    <subcellularLocation>
        <location evidence="1 7">Cell membrane</location>
        <topology evidence="1 7">Multi-pass membrane protein</topology>
    </subcellularLocation>
</comment>
<organism evidence="9 10">
    <name type="scientific">Paenibacillus gansuensis</name>
    <dbReference type="NCBI Taxonomy" id="306542"/>
    <lineage>
        <taxon>Bacteria</taxon>
        <taxon>Bacillati</taxon>
        <taxon>Bacillota</taxon>
        <taxon>Bacilli</taxon>
        <taxon>Bacillales</taxon>
        <taxon>Paenibacillaceae</taxon>
        <taxon>Paenibacillus</taxon>
    </lineage>
</organism>
<dbReference type="Proteomes" id="UP001597541">
    <property type="component" value="Unassembled WGS sequence"/>
</dbReference>
<dbReference type="PROSITE" id="PS50928">
    <property type="entry name" value="ABC_TM1"/>
    <property type="match status" value="1"/>
</dbReference>
<dbReference type="Pfam" id="PF00528">
    <property type="entry name" value="BPD_transp_1"/>
    <property type="match status" value="1"/>
</dbReference>
<dbReference type="EMBL" id="JBHUME010000020">
    <property type="protein sequence ID" value="MFD2615661.1"/>
    <property type="molecule type" value="Genomic_DNA"/>
</dbReference>
<protein>
    <submittedName>
        <fullName evidence="9">Carbohydrate ABC transporter permease</fullName>
    </submittedName>
</protein>
<dbReference type="PANTHER" id="PTHR43744">
    <property type="entry name" value="ABC TRANSPORTER PERMEASE PROTEIN MG189-RELATED-RELATED"/>
    <property type="match status" value="1"/>
</dbReference>
<evidence type="ECO:0000259" key="8">
    <source>
        <dbReference type="PROSITE" id="PS50928"/>
    </source>
</evidence>
<keyword evidence="6 7" id="KW-0472">Membrane</keyword>
<keyword evidence="10" id="KW-1185">Reference proteome</keyword>
<comment type="similarity">
    <text evidence="7">Belongs to the binding-protein-dependent transport system permease family.</text>
</comment>
<dbReference type="PANTHER" id="PTHR43744:SF9">
    <property type="entry name" value="POLYGALACTURONAN_RHAMNOGALACTURONAN TRANSPORT SYSTEM PERMEASE PROTEIN YTCP"/>
    <property type="match status" value="1"/>
</dbReference>
<sequence length="306" mass="34296">MSAQTVRRSYRDAHHLNPLWNVIFHLVAAIFALLCVFPFIFVTIISFTDETTLAANGYSLFPEKWSLAAYSYLFKAGDQLLRSYGVTIAVTVVGTAISLIVTALFAYAISRKSFKYRNFFSFFAFFTMLFNGGLVPTYMVVTQLLGLKDSLWALILPLAVNAFYIMIMRTFFTTIPDAIIESGRIDGAGEFGIFMRLVLPLSLPGLATIALFSTLGYWNDWFNALLYIDNPDMVPLQSMLMRIENSMQFILQNSNNPSLGLGVLQSMPQDTSRMAMVVLATGPIILAYPFFQRYFVQGLTIGAVKE</sequence>
<evidence type="ECO:0000256" key="4">
    <source>
        <dbReference type="ARBA" id="ARBA00022692"/>
    </source>
</evidence>
<evidence type="ECO:0000256" key="7">
    <source>
        <dbReference type="RuleBase" id="RU363032"/>
    </source>
</evidence>
<name>A0ABW5PL49_9BACL</name>
<feature type="transmembrane region" description="Helical" evidence="7">
    <location>
        <begin position="274"/>
        <end position="291"/>
    </location>
</feature>
<keyword evidence="2 7" id="KW-0813">Transport</keyword>
<feature type="transmembrane region" description="Helical" evidence="7">
    <location>
        <begin position="21"/>
        <end position="47"/>
    </location>
</feature>
<evidence type="ECO:0000313" key="9">
    <source>
        <dbReference type="EMBL" id="MFD2615661.1"/>
    </source>
</evidence>
<dbReference type="InterPro" id="IPR000515">
    <property type="entry name" value="MetI-like"/>
</dbReference>
<keyword evidence="3" id="KW-1003">Cell membrane</keyword>
<dbReference type="SUPFAM" id="SSF161098">
    <property type="entry name" value="MetI-like"/>
    <property type="match status" value="1"/>
</dbReference>
<dbReference type="InterPro" id="IPR035906">
    <property type="entry name" value="MetI-like_sf"/>
</dbReference>
<keyword evidence="5 7" id="KW-1133">Transmembrane helix</keyword>
<reference evidence="10" key="1">
    <citation type="journal article" date="2019" name="Int. J. Syst. Evol. Microbiol.">
        <title>The Global Catalogue of Microorganisms (GCM) 10K type strain sequencing project: providing services to taxonomists for standard genome sequencing and annotation.</title>
        <authorList>
            <consortium name="The Broad Institute Genomics Platform"/>
            <consortium name="The Broad Institute Genome Sequencing Center for Infectious Disease"/>
            <person name="Wu L."/>
            <person name="Ma J."/>
        </authorList>
    </citation>
    <scope>NUCLEOTIDE SEQUENCE [LARGE SCALE GENOMIC DNA]</scope>
    <source>
        <strain evidence="10">KCTC 3950</strain>
    </source>
</reference>
<comment type="caution">
    <text evidence="9">The sequence shown here is derived from an EMBL/GenBank/DDBJ whole genome shotgun (WGS) entry which is preliminary data.</text>
</comment>
<dbReference type="Gene3D" id="1.10.3720.10">
    <property type="entry name" value="MetI-like"/>
    <property type="match status" value="1"/>
</dbReference>
<evidence type="ECO:0000313" key="10">
    <source>
        <dbReference type="Proteomes" id="UP001597541"/>
    </source>
</evidence>
<feature type="transmembrane region" description="Helical" evidence="7">
    <location>
        <begin position="151"/>
        <end position="172"/>
    </location>
</feature>
<feature type="transmembrane region" description="Helical" evidence="7">
    <location>
        <begin position="119"/>
        <end position="139"/>
    </location>
</feature>
<keyword evidence="4 7" id="KW-0812">Transmembrane</keyword>
<gene>
    <name evidence="9" type="ORF">ACFSUF_24955</name>
</gene>
<proteinExistence type="inferred from homology"/>
<dbReference type="CDD" id="cd06261">
    <property type="entry name" value="TM_PBP2"/>
    <property type="match status" value="1"/>
</dbReference>
<accession>A0ABW5PL49</accession>
<feature type="transmembrane region" description="Helical" evidence="7">
    <location>
        <begin position="193"/>
        <end position="218"/>
    </location>
</feature>
<evidence type="ECO:0000256" key="5">
    <source>
        <dbReference type="ARBA" id="ARBA00022989"/>
    </source>
</evidence>
<dbReference type="RefSeq" id="WP_377607760.1">
    <property type="nucleotide sequence ID" value="NZ_JBHUME010000020.1"/>
</dbReference>
<evidence type="ECO:0000256" key="3">
    <source>
        <dbReference type="ARBA" id="ARBA00022475"/>
    </source>
</evidence>
<feature type="domain" description="ABC transmembrane type-1" evidence="8">
    <location>
        <begin position="84"/>
        <end position="296"/>
    </location>
</feature>
<evidence type="ECO:0000256" key="6">
    <source>
        <dbReference type="ARBA" id="ARBA00023136"/>
    </source>
</evidence>
<evidence type="ECO:0000256" key="2">
    <source>
        <dbReference type="ARBA" id="ARBA00022448"/>
    </source>
</evidence>